<dbReference type="GeneID" id="14924146"/>
<feature type="region of interest" description="Disordered" evidence="1">
    <location>
        <begin position="34"/>
        <end position="87"/>
    </location>
</feature>
<evidence type="ECO:0000313" key="3">
    <source>
        <dbReference type="Proteomes" id="UP000011083"/>
    </source>
</evidence>
<dbReference type="Proteomes" id="UP000011083">
    <property type="component" value="Unassembled WGS sequence"/>
</dbReference>
<dbReference type="EMBL" id="KB007859">
    <property type="protein sequence ID" value="ELR23172.1"/>
    <property type="molecule type" value="Genomic_DNA"/>
</dbReference>
<organism evidence="2 3">
    <name type="scientific">Acanthamoeba castellanii (strain ATCC 30010 / Neff)</name>
    <dbReference type="NCBI Taxonomy" id="1257118"/>
    <lineage>
        <taxon>Eukaryota</taxon>
        <taxon>Amoebozoa</taxon>
        <taxon>Discosea</taxon>
        <taxon>Longamoebia</taxon>
        <taxon>Centramoebida</taxon>
        <taxon>Acanthamoebidae</taxon>
        <taxon>Acanthamoeba</taxon>
    </lineage>
</organism>
<sequence>MTMTRDVRMEKTSSFRFFAHLSEGVPEVMKQISPPAIDDDVEGGHKRTTVPMRGRAREAALHHQHQQRRRPTSLSKSDVGTRHGTEL</sequence>
<evidence type="ECO:0000256" key="1">
    <source>
        <dbReference type="SAM" id="MobiDB-lite"/>
    </source>
</evidence>
<keyword evidence="3" id="KW-1185">Reference proteome</keyword>
<proteinExistence type="predicted"/>
<gene>
    <name evidence="2" type="ORF">ACA1_357730</name>
</gene>
<evidence type="ECO:0000313" key="2">
    <source>
        <dbReference type="EMBL" id="ELR23172.1"/>
    </source>
</evidence>
<dbReference type="KEGG" id="acan:ACA1_357730"/>
<dbReference type="AlphaFoldDB" id="L8HD64"/>
<dbReference type="RefSeq" id="XP_004352700.1">
    <property type="nucleotide sequence ID" value="XM_004352648.1"/>
</dbReference>
<dbReference type="VEuPathDB" id="AmoebaDB:ACA1_357730"/>
<protein>
    <submittedName>
        <fullName evidence="2">Uncharacterized protein</fullName>
    </submittedName>
</protein>
<name>L8HD64_ACACF</name>
<accession>L8HD64</accession>
<feature type="compositionally biased region" description="Basic residues" evidence="1">
    <location>
        <begin position="62"/>
        <end position="71"/>
    </location>
</feature>
<reference evidence="2 3" key="1">
    <citation type="journal article" date="2013" name="Genome Biol.">
        <title>Genome of Acanthamoeba castellanii highlights extensive lateral gene transfer and early evolution of tyrosine kinase signaling.</title>
        <authorList>
            <person name="Clarke M."/>
            <person name="Lohan A.J."/>
            <person name="Liu B."/>
            <person name="Lagkouvardos I."/>
            <person name="Roy S."/>
            <person name="Zafar N."/>
            <person name="Bertelli C."/>
            <person name="Schilde C."/>
            <person name="Kianianmomeni A."/>
            <person name="Burglin T.R."/>
            <person name="Frech C."/>
            <person name="Turcotte B."/>
            <person name="Kopec K.O."/>
            <person name="Synnott J.M."/>
            <person name="Choo C."/>
            <person name="Paponov I."/>
            <person name="Finkler A."/>
            <person name="Soon Heng Tan C."/>
            <person name="Hutchins A.P."/>
            <person name="Weinmeier T."/>
            <person name="Rattei T."/>
            <person name="Chu J.S."/>
            <person name="Gimenez G."/>
            <person name="Irimia M."/>
            <person name="Rigden D.J."/>
            <person name="Fitzpatrick D.A."/>
            <person name="Lorenzo-Morales J."/>
            <person name="Bateman A."/>
            <person name="Chiu C.H."/>
            <person name="Tang P."/>
            <person name="Hegemann P."/>
            <person name="Fromm H."/>
            <person name="Raoult D."/>
            <person name="Greub G."/>
            <person name="Miranda-Saavedra D."/>
            <person name="Chen N."/>
            <person name="Nash P."/>
            <person name="Ginger M.L."/>
            <person name="Horn M."/>
            <person name="Schaap P."/>
            <person name="Caler L."/>
            <person name="Loftus B."/>
        </authorList>
    </citation>
    <scope>NUCLEOTIDE SEQUENCE [LARGE SCALE GENOMIC DNA]</scope>
    <source>
        <strain evidence="2 3">Neff</strain>
    </source>
</reference>